<dbReference type="GO" id="GO:0020037">
    <property type="term" value="F:heme binding"/>
    <property type="evidence" value="ECO:0007669"/>
    <property type="project" value="InterPro"/>
</dbReference>
<dbReference type="EMBL" id="JASWJB010000154">
    <property type="protein sequence ID" value="KAK2594819.1"/>
    <property type="molecule type" value="Genomic_DNA"/>
</dbReference>
<comment type="caution">
    <text evidence="2">The sequence shown here is derived from an EMBL/GenBank/DDBJ whole genome shotgun (WGS) entry which is preliminary data.</text>
</comment>
<dbReference type="Gene3D" id="1.10.630.10">
    <property type="entry name" value="Cytochrome P450"/>
    <property type="match status" value="1"/>
</dbReference>
<keyword evidence="1" id="KW-1133">Transmembrane helix</keyword>
<protein>
    <submittedName>
        <fullName evidence="2">Uncharacterized protein</fullName>
    </submittedName>
</protein>
<name>A0AAJ0CKT4_9HYPO</name>
<dbReference type="GO" id="GO:0004497">
    <property type="term" value="F:monooxygenase activity"/>
    <property type="evidence" value="ECO:0007669"/>
    <property type="project" value="InterPro"/>
</dbReference>
<dbReference type="AlphaFoldDB" id="A0AAJ0CKT4"/>
<dbReference type="Pfam" id="PF00067">
    <property type="entry name" value="p450"/>
    <property type="match status" value="1"/>
</dbReference>
<dbReference type="InterPro" id="IPR036396">
    <property type="entry name" value="Cyt_P450_sf"/>
</dbReference>
<keyword evidence="3" id="KW-1185">Reference proteome</keyword>
<keyword evidence="1" id="KW-0472">Membrane</keyword>
<keyword evidence="1" id="KW-0812">Transmembrane</keyword>
<evidence type="ECO:0000256" key="1">
    <source>
        <dbReference type="SAM" id="Phobius"/>
    </source>
</evidence>
<dbReference type="InterPro" id="IPR001128">
    <property type="entry name" value="Cyt_P450"/>
</dbReference>
<dbReference type="GO" id="GO:0005506">
    <property type="term" value="F:iron ion binding"/>
    <property type="evidence" value="ECO:0007669"/>
    <property type="project" value="InterPro"/>
</dbReference>
<organism evidence="2 3">
    <name type="scientific">Conoideocrella luteorostrata</name>
    <dbReference type="NCBI Taxonomy" id="1105319"/>
    <lineage>
        <taxon>Eukaryota</taxon>
        <taxon>Fungi</taxon>
        <taxon>Dikarya</taxon>
        <taxon>Ascomycota</taxon>
        <taxon>Pezizomycotina</taxon>
        <taxon>Sordariomycetes</taxon>
        <taxon>Hypocreomycetidae</taxon>
        <taxon>Hypocreales</taxon>
        <taxon>Clavicipitaceae</taxon>
        <taxon>Conoideocrella</taxon>
    </lineage>
</organism>
<dbReference type="PANTHER" id="PTHR47582">
    <property type="entry name" value="P450, PUTATIVE (EUROFUNG)-RELATED"/>
    <property type="match status" value="1"/>
</dbReference>
<dbReference type="InterPro" id="IPR053007">
    <property type="entry name" value="CYP450_monoxygenase_sec-met"/>
</dbReference>
<reference evidence="2" key="1">
    <citation type="submission" date="2023-06" db="EMBL/GenBank/DDBJ databases">
        <title>Conoideocrella luteorostrata (Hypocreales: Clavicipitaceae), a potential biocontrol fungus for elongate hemlock scale in United States Christmas tree production areas.</title>
        <authorList>
            <person name="Barrett H."/>
            <person name="Lovett B."/>
            <person name="Macias A.M."/>
            <person name="Stajich J.E."/>
            <person name="Kasson M.T."/>
        </authorList>
    </citation>
    <scope>NUCLEOTIDE SEQUENCE</scope>
    <source>
        <strain evidence="2">ARSEF 14590</strain>
    </source>
</reference>
<sequence>MAHVRARKIPVDAFESYFNTLLLENDDMSALIAERFKFHVKNDIPFRDIARIEVGQALRLISNMRPAVFWLLYHMFSDSAILEECRAELSKACVEHDGVYTVDTAHLSQSCPVLASTFQETLRFHGTGVSPRAVIDDELLDGRFLLKKDAIVLIPAWVHHRDVDNWEEDVAVFNHRRFIRKPPNKSRGYNLTAFCWIALVCVWVDMWIHGL</sequence>
<dbReference type="PANTHER" id="PTHR47582:SF1">
    <property type="entry name" value="P450, PUTATIVE (EUROFUNG)-RELATED"/>
    <property type="match status" value="1"/>
</dbReference>
<dbReference type="Proteomes" id="UP001251528">
    <property type="component" value="Unassembled WGS sequence"/>
</dbReference>
<gene>
    <name evidence="2" type="ORF">QQS21_007447</name>
</gene>
<dbReference type="GO" id="GO:0016705">
    <property type="term" value="F:oxidoreductase activity, acting on paired donors, with incorporation or reduction of molecular oxygen"/>
    <property type="evidence" value="ECO:0007669"/>
    <property type="project" value="InterPro"/>
</dbReference>
<evidence type="ECO:0000313" key="3">
    <source>
        <dbReference type="Proteomes" id="UP001251528"/>
    </source>
</evidence>
<evidence type="ECO:0000313" key="2">
    <source>
        <dbReference type="EMBL" id="KAK2594819.1"/>
    </source>
</evidence>
<proteinExistence type="predicted"/>
<accession>A0AAJ0CKT4</accession>
<dbReference type="SUPFAM" id="SSF48264">
    <property type="entry name" value="Cytochrome P450"/>
    <property type="match status" value="1"/>
</dbReference>
<feature type="transmembrane region" description="Helical" evidence="1">
    <location>
        <begin position="188"/>
        <end position="208"/>
    </location>
</feature>